<evidence type="ECO:0000256" key="1">
    <source>
        <dbReference type="ARBA" id="ARBA00022723"/>
    </source>
</evidence>
<evidence type="ECO:0000313" key="11">
    <source>
        <dbReference type="Proteomes" id="UP001165063"/>
    </source>
</evidence>
<feature type="compositionally biased region" description="Polar residues" evidence="8">
    <location>
        <begin position="318"/>
        <end position="348"/>
    </location>
</feature>
<evidence type="ECO:0000256" key="2">
    <source>
        <dbReference type="ARBA" id="ARBA00022763"/>
    </source>
</evidence>
<protein>
    <submittedName>
        <fullName evidence="10">Unnamed protein product</fullName>
    </submittedName>
</protein>
<feature type="compositionally biased region" description="Polar residues" evidence="8">
    <location>
        <begin position="232"/>
        <end position="243"/>
    </location>
</feature>
<organism evidence="10 11">
    <name type="scientific">Ambrosiozyma monospora</name>
    <name type="common">Yeast</name>
    <name type="synonym">Endomycopsis monosporus</name>
    <dbReference type="NCBI Taxonomy" id="43982"/>
    <lineage>
        <taxon>Eukaryota</taxon>
        <taxon>Fungi</taxon>
        <taxon>Dikarya</taxon>
        <taxon>Ascomycota</taxon>
        <taxon>Saccharomycotina</taxon>
        <taxon>Pichiomycetes</taxon>
        <taxon>Pichiales</taxon>
        <taxon>Pichiaceae</taxon>
        <taxon>Ambrosiozyma</taxon>
    </lineage>
</organism>
<dbReference type="InterPro" id="IPR000306">
    <property type="entry name" value="Znf_FYVE"/>
</dbReference>
<feature type="compositionally biased region" description="Basic residues" evidence="8">
    <location>
        <begin position="155"/>
        <end position="167"/>
    </location>
</feature>
<reference evidence="10" key="1">
    <citation type="submission" date="2023-04" db="EMBL/GenBank/DDBJ databases">
        <title>Ambrosiozyma monospora NBRC 1965.</title>
        <authorList>
            <person name="Ichikawa N."/>
            <person name="Sato H."/>
            <person name="Tonouchi N."/>
        </authorList>
    </citation>
    <scope>NUCLEOTIDE SEQUENCE</scope>
    <source>
        <strain evidence="10">NBRC 1965</strain>
    </source>
</reference>
<keyword evidence="1" id="KW-0479">Metal-binding</keyword>
<keyword evidence="4" id="KW-0862">Zinc</keyword>
<proteinExistence type="predicted"/>
<evidence type="ECO:0000256" key="5">
    <source>
        <dbReference type="ARBA" id="ARBA00023204"/>
    </source>
</evidence>
<dbReference type="SMART" id="SM00064">
    <property type="entry name" value="FYVE"/>
    <property type="match status" value="2"/>
</dbReference>
<feature type="region of interest" description="Disordered" evidence="8">
    <location>
        <begin position="148"/>
        <end position="168"/>
    </location>
</feature>
<feature type="domain" description="FYVE-type" evidence="9">
    <location>
        <begin position="588"/>
        <end position="691"/>
    </location>
</feature>
<evidence type="ECO:0000313" key="10">
    <source>
        <dbReference type="EMBL" id="GMG39375.1"/>
    </source>
</evidence>
<evidence type="ECO:0000256" key="7">
    <source>
        <dbReference type="SAM" id="Coils"/>
    </source>
</evidence>
<dbReference type="InterPro" id="IPR013083">
    <property type="entry name" value="Znf_RING/FYVE/PHD"/>
</dbReference>
<dbReference type="PROSITE" id="PS00028">
    <property type="entry name" value="ZINC_FINGER_C2H2_1"/>
    <property type="match status" value="1"/>
</dbReference>
<dbReference type="SMART" id="SM00734">
    <property type="entry name" value="ZnF_Rad18"/>
    <property type="match status" value="1"/>
</dbReference>
<comment type="caution">
    <text evidence="10">The sequence shown here is derived from an EMBL/GenBank/DDBJ whole genome shotgun (WGS) entry which is preliminary data.</text>
</comment>
<dbReference type="GO" id="GO:0032266">
    <property type="term" value="F:phosphatidylinositol-3-phosphate binding"/>
    <property type="evidence" value="ECO:0007669"/>
    <property type="project" value="UniProtKB-ARBA"/>
</dbReference>
<dbReference type="GO" id="GO:0003677">
    <property type="term" value="F:DNA binding"/>
    <property type="evidence" value="ECO:0007669"/>
    <property type="project" value="InterPro"/>
</dbReference>
<keyword evidence="5" id="KW-0234">DNA repair</keyword>
<feature type="region of interest" description="Disordered" evidence="8">
    <location>
        <begin position="318"/>
        <end position="362"/>
    </location>
</feature>
<feature type="compositionally biased region" description="Basic and acidic residues" evidence="8">
    <location>
        <begin position="27"/>
        <end position="53"/>
    </location>
</feature>
<feature type="region of interest" description="Disordered" evidence="8">
    <location>
        <begin position="223"/>
        <end position="243"/>
    </location>
</feature>
<dbReference type="SUPFAM" id="SSF57903">
    <property type="entry name" value="FYVE/PHD zinc finger"/>
    <property type="match status" value="1"/>
</dbReference>
<evidence type="ECO:0000256" key="4">
    <source>
        <dbReference type="ARBA" id="ARBA00022833"/>
    </source>
</evidence>
<dbReference type="GO" id="GO:0006281">
    <property type="term" value="P:DNA repair"/>
    <property type="evidence" value="ECO:0007669"/>
    <property type="project" value="UniProtKB-KW"/>
</dbReference>
<feature type="coiled-coil region" evidence="7">
    <location>
        <begin position="891"/>
        <end position="918"/>
    </location>
</feature>
<dbReference type="AlphaFoldDB" id="A0A9W7DGR3"/>
<dbReference type="Gene3D" id="3.30.40.10">
    <property type="entry name" value="Zinc/RING finger domain, C3HC4 (zinc finger)"/>
    <property type="match status" value="2"/>
</dbReference>
<dbReference type="SUPFAM" id="SSF140125">
    <property type="entry name" value="Rabenosyn-5 Rab-binding domain-like"/>
    <property type="match status" value="1"/>
</dbReference>
<sequence length="924" mass="102042">MSKRRVLGKSSLSSAPRQQQTTRTQQQRREQQRQVLDERNLSKLQDRQVKDLRNGSGPKGTAGTPGTKTMMSNDFTTGITSIDAKTALGTNADAERDTEITYNEMSGKGGAGIVCPICDEQMITLNQLNQHLDDAHANNYNYDGDDDSTTEVNVTRKKNGSQKKIRNKNGDAGLGLGFGLESSLRFGSSSSLDSASENGGSRFGLDRDFKKWFKKSVFDNWTNTNGNGSGTESDGANSNNGNEHMLVGSSTRNVTNRLASPLANNNNTGGSVLGLFDNHVESPNVPGIPITQGLTRANPGKLKLELFDNGNNFTLNTASTNNSPNLEANSLKSPVSETSSMFDLNKGSSVKGHGKSQSLGQAQGHPQLIPVALPAPQGSIVSDIASNFGGVKSPQTPQKFLVTSPTGGSLYVGGTGSGNGNGSVTNTPNPKSPQKKHHLQTIVIPKDHWMKPMSHQLCCFPGCKVALTIKHGIVNCRKCGLLFCNLHARYRIKLNDKLENDPSSNGIWCRCCELCFVGKKGWKVTEGEFVNLTDRFGSMKTKFNDVRLDQLSKLKRLIRLVHYLVEVENGSRSLKSFSQFEKQVVEWHDDANECEICHVGFVFGAGLLNFGLTVLVGGSAGEGDVSGRRHHCRICGVCCCDDISRGCSMDVPINLIVEMLSYDQTNETFVKFNKLQNLKLRICVHCKRKLFHRLLILKDNRAKSEFSGSYDRFKLLKVKFEKDLANSRQGRLINEKCISRCIDSLNKMEQLSKKISAKITAYDATVEKFKNGEIDELPIKIDELRITKSLNQSIIVYLQDRLPTLRKLQQEKLKQELELSSTPTPSPAPELANNVNNTNSSILASGSSNAIVRAGLKPKMSKRQIRESREKLMVLNEQKFIIENQYNEFKRSRKFDDMKILEDNLKDLTDEIALLEDQLGDDGF</sequence>
<keyword evidence="2" id="KW-0227">DNA damage</keyword>
<dbReference type="InterPro" id="IPR011011">
    <property type="entry name" value="Znf_FYVE_PHD"/>
</dbReference>
<evidence type="ECO:0000259" key="9">
    <source>
        <dbReference type="PROSITE" id="PS50178"/>
    </source>
</evidence>
<dbReference type="InterPro" id="IPR021565">
    <property type="entry name" value="Rbsn_Rab-bd"/>
</dbReference>
<dbReference type="InterPro" id="IPR006642">
    <property type="entry name" value="Rad18_UBZ4"/>
</dbReference>
<dbReference type="Pfam" id="PF11464">
    <property type="entry name" value="Rbsn"/>
    <property type="match status" value="1"/>
</dbReference>
<dbReference type="PROSITE" id="PS50178">
    <property type="entry name" value="ZF_FYVE"/>
    <property type="match status" value="1"/>
</dbReference>
<dbReference type="EMBL" id="BSXU01002868">
    <property type="protein sequence ID" value="GMG39375.1"/>
    <property type="molecule type" value="Genomic_DNA"/>
</dbReference>
<keyword evidence="7" id="KW-0175">Coiled coil</keyword>
<evidence type="ECO:0000256" key="6">
    <source>
        <dbReference type="PROSITE-ProRule" id="PRU00091"/>
    </source>
</evidence>
<dbReference type="InterPro" id="IPR036531">
    <property type="entry name" value="Rbsn_Rab-bd_sf"/>
</dbReference>
<accession>A0A9W7DGR3</accession>
<dbReference type="InterPro" id="IPR013087">
    <property type="entry name" value="Znf_C2H2_type"/>
</dbReference>
<feature type="compositionally biased region" description="Gly residues" evidence="8">
    <location>
        <begin position="411"/>
        <end position="421"/>
    </location>
</feature>
<name>A0A9W7DGR3_AMBMO</name>
<feature type="compositionally biased region" description="Low complexity" evidence="8">
    <location>
        <begin position="59"/>
        <end position="69"/>
    </location>
</feature>
<feature type="region of interest" description="Disordered" evidence="8">
    <location>
        <begin position="1"/>
        <end position="74"/>
    </location>
</feature>
<evidence type="ECO:0000256" key="8">
    <source>
        <dbReference type="SAM" id="MobiDB-lite"/>
    </source>
</evidence>
<dbReference type="GO" id="GO:0008270">
    <property type="term" value="F:zinc ion binding"/>
    <property type="evidence" value="ECO:0007669"/>
    <property type="project" value="UniProtKB-KW"/>
</dbReference>
<dbReference type="InterPro" id="IPR017455">
    <property type="entry name" value="Znf_FYVE-rel"/>
</dbReference>
<keyword evidence="3 6" id="KW-0863">Zinc-finger</keyword>
<evidence type="ECO:0000256" key="3">
    <source>
        <dbReference type="ARBA" id="ARBA00022771"/>
    </source>
</evidence>
<keyword evidence="11" id="KW-1185">Reference proteome</keyword>
<gene>
    <name evidence="10" type="ORF">Amon01_000528900</name>
</gene>
<feature type="region of interest" description="Disordered" evidence="8">
    <location>
        <begin position="411"/>
        <end position="437"/>
    </location>
</feature>
<dbReference type="Proteomes" id="UP001165063">
    <property type="component" value="Unassembled WGS sequence"/>
</dbReference>
<dbReference type="OrthoDB" id="166134at2759"/>